<dbReference type="OrthoDB" id="9809296at2"/>
<keyword evidence="7" id="KW-1185">Reference proteome</keyword>
<dbReference type="EC" id="4.2.-.-" evidence="4"/>
<keyword evidence="3 4" id="KW-0456">Lyase</keyword>
<evidence type="ECO:0000256" key="4">
    <source>
        <dbReference type="PIRNR" id="PIRNR006181"/>
    </source>
</evidence>
<sequence>MAATNNVIRLLKSRKIPFEAYELPPQKLGALETARRLGVPPERVFKTIVVVREQGGKPILAVVPGTCAVDLKALATYLGEKKLRLPTQREAEQLTGLQAGGISALALLNRGFQVVVDESALHEPMFHVSGGQRGLNIRLPVQAFLALTNARTAAIGRPLAEGEDTEADTDF</sequence>
<dbReference type="PIRSF" id="PIRSF006181">
    <property type="entry name" value="EbsC_YbaK"/>
    <property type="match status" value="1"/>
</dbReference>
<dbReference type="SUPFAM" id="SSF55826">
    <property type="entry name" value="YbaK/ProRS associated domain"/>
    <property type="match status" value="1"/>
</dbReference>
<evidence type="ECO:0000256" key="1">
    <source>
        <dbReference type="ARBA" id="ARBA00009798"/>
    </source>
</evidence>
<dbReference type="GO" id="GO:0002161">
    <property type="term" value="F:aminoacyl-tRNA deacylase activity"/>
    <property type="evidence" value="ECO:0007669"/>
    <property type="project" value="InterPro"/>
</dbReference>
<evidence type="ECO:0000313" key="6">
    <source>
        <dbReference type="EMBL" id="KPL84061.1"/>
    </source>
</evidence>
<dbReference type="InterPro" id="IPR036754">
    <property type="entry name" value="YbaK/aa-tRNA-synt-asso_dom_sf"/>
</dbReference>
<dbReference type="InterPro" id="IPR007214">
    <property type="entry name" value="YbaK/aa-tRNA-synth-assoc-dom"/>
</dbReference>
<dbReference type="GO" id="GO:0016829">
    <property type="term" value="F:lyase activity"/>
    <property type="evidence" value="ECO:0007669"/>
    <property type="project" value="UniProtKB-KW"/>
</dbReference>
<evidence type="ECO:0000313" key="7">
    <source>
        <dbReference type="Proteomes" id="UP000050544"/>
    </source>
</evidence>
<dbReference type="PANTHER" id="PTHR30411">
    <property type="entry name" value="CYTOPLASMIC PROTEIN"/>
    <property type="match status" value="1"/>
</dbReference>
<evidence type="ECO:0000259" key="5">
    <source>
        <dbReference type="Pfam" id="PF04073"/>
    </source>
</evidence>
<accession>A0A0P6YGG0</accession>
<evidence type="ECO:0000256" key="3">
    <source>
        <dbReference type="ARBA" id="ARBA00023239"/>
    </source>
</evidence>
<feature type="domain" description="YbaK/aminoacyl-tRNA synthetase-associated" evidence="5">
    <location>
        <begin position="31"/>
        <end position="144"/>
    </location>
</feature>
<dbReference type="Gene3D" id="3.90.960.10">
    <property type="entry name" value="YbaK/aminoacyl-tRNA synthetase-associated domain"/>
    <property type="match status" value="1"/>
</dbReference>
<dbReference type="AlphaFoldDB" id="A0A0P6YGG0"/>
<comment type="caution">
    <text evidence="6">The sequence shown here is derived from an EMBL/GenBank/DDBJ whole genome shotgun (WGS) entry which is preliminary data.</text>
</comment>
<comment type="similarity">
    <text evidence="1 4">Belongs to the prolyl-tRNA editing family. YbaK/EbsC subfamily.</text>
</comment>
<protein>
    <recommendedName>
        <fullName evidence="4">Cys-tRNA(Pro)/Cys-tRNA(Cys) deacylase</fullName>
        <ecNumber evidence="4">4.2.-.-</ecNumber>
    </recommendedName>
</protein>
<dbReference type="PANTHER" id="PTHR30411:SF0">
    <property type="entry name" value="CYS-TRNA(PRO)_CYS-TRNA(CYS) DEACYLASE YBAK"/>
    <property type="match status" value="1"/>
</dbReference>
<proteinExistence type="inferred from homology"/>
<dbReference type="EMBL" id="LGKO01000002">
    <property type="protein sequence ID" value="KPL84061.1"/>
    <property type="molecule type" value="Genomic_DNA"/>
</dbReference>
<evidence type="ECO:0000256" key="2">
    <source>
        <dbReference type="ARBA" id="ARBA00022917"/>
    </source>
</evidence>
<dbReference type="GO" id="GO:0006412">
    <property type="term" value="P:translation"/>
    <property type="evidence" value="ECO:0007669"/>
    <property type="project" value="UniProtKB-KW"/>
</dbReference>
<organism evidence="6 7">
    <name type="scientific">Thermanaerothrix daxensis</name>
    <dbReference type="NCBI Taxonomy" id="869279"/>
    <lineage>
        <taxon>Bacteria</taxon>
        <taxon>Bacillati</taxon>
        <taxon>Chloroflexota</taxon>
        <taxon>Anaerolineae</taxon>
        <taxon>Anaerolineales</taxon>
        <taxon>Anaerolineaceae</taxon>
        <taxon>Thermanaerothrix</taxon>
    </lineage>
</organism>
<keyword evidence="2 4" id="KW-0648">Protein biosynthesis</keyword>
<gene>
    <name evidence="6" type="ORF">SE15_02425</name>
</gene>
<dbReference type="Proteomes" id="UP000050544">
    <property type="component" value="Unassembled WGS sequence"/>
</dbReference>
<reference evidence="6 7" key="1">
    <citation type="submission" date="2015-07" db="EMBL/GenBank/DDBJ databases">
        <title>Whole genome sequence of Thermanaerothrix daxensis DSM 23592.</title>
        <authorList>
            <person name="Hemp J."/>
            <person name="Ward L.M."/>
            <person name="Pace L.A."/>
            <person name="Fischer W.W."/>
        </authorList>
    </citation>
    <scope>NUCLEOTIDE SEQUENCE [LARGE SCALE GENOMIC DNA]</scope>
    <source>
        <strain evidence="6 7">GNS-1</strain>
    </source>
</reference>
<name>A0A0P6YGG0_9CHLR</name>
<dbReference type="InterPro" id="IPR004369">
    <property type="entry name" value="Prolyl-tRNA_editing_YbaK/EbsC"/>
</dbReference>
<dbReference type="RefSeq" id="WP_054520502.1">
    <property type="nucleotide sequence ID" value="NZ_LGKO01000002.1"/>
</dbReference>
<dbReference type="STRING" id="869279.SE15_02425"/>
<dbReference type="Pfam" id="PF04073">
    <property type="entry name" value="tRNA_edit"/>
    <property type="match status" value="1"/>
</dbReference>